<evidence type="ECO:0000313" key="11">
    <source>
        <dbReference type="EMBL" id="WPB53866.1"/>
    </source>
</evidence>
<keyword evidence="6" id="KW-0479">Metal-binding</keyword>
<dbReference type="Pfam" id="PF02367">
    <property type="entry name" value="TsaE"/>
    <property type="match status" value="1"/>
</dbReference>
<protein>
    <recommendedName>
        <fullName evidence="3">tRNA threonylcarbamoyladenosine biosynthesis protein TsaE</fullName>
    </recommendedName>
    <alternativeName>
        <fullName evidence="10">t(6)A37 threonylcarbamoyladenosine biosynthesis protein TsaE</fullName>
    </alternativeName>
</protein>
<gene>
    <name evidence="11" type="primary">tsaE</name>
    <name evidence="11" type="ORF">R9B83_02650</name>
</gene>
<evidence type="ECO:0000256" key="7">
    <source>
        <dbReference type="ARBA" id="ARBA00022741"/>
    </source>
</evidence>
<dbReference type="Proteomes" id="UP001303601">
    <property type="component" value="Chromosome"/>
</dbReference>
<dbReference type="GeneID" id="94493775"/>
<dbReference type="EMBL" id="CP137845">
    <property type="protein sequence ID" value="WPB53866.1"/>
    <property type="molecule type" value="Genomic_DNA"/>
</dbReference>
<evidence type="ECO:0000256" key="4">
    <source>
        <dbReference type="ARBA" id="ARBA00022490"/>
    </source>
</evidence>
<comment type="similarity">
    <text evidence="2">Belongs to the TsaE family.</text>
</comment>
<evidence type="ECO:0000256" key="5">
    <source>
        <dbReference type="ARBA" id="ARBA00022694"/>
    </source>
</evidence>
<keyword evidence="8" id="KW-0067">ATP-binding</keyword>
<dbReference type="InterPro" id="IPR027417">
    <property type="entry name" value="P-loop_NTPase"/>
</dbReference>
<dbReference type="Gene3D" id="3.40.50.300">
    <property type="entry name" value="P-loop containing nucleotide triphosphate hydrolases"/>
    <property type="match status" value="1"/>
</dbReference>
<evidence type="ECO:0000256" key="1">
    <source>
        <dbReference type="ARBA" id="ARBA00004496"/>
    </source>
</evidence>
<evidence type="ECO:0000256" key="9">
    <source>
        <dbReference type="ARBA" id="ARBA00022842"/>
    </source>
</evidence>
<keyword evidence="7" id="KW-0547">Nucleotide-binding</keyword>
<accession>A0ABZ0PAP3</accession>
<dbReference type="InterPro" id="IPR003442">
    <property type="entry name" value="T6A_TsaE"/>
</dbReference>
<evidence type="ECO:0000256" key="3">
    <source>
        <dbReference type="ARBA" id="ARBA00019010"/>
    </source>
</evidence>
<dbReference type="NCBIfam" id="TIGR00150">
    <property type="entry name" value="T6A_YjeE"/>
    <property type="match status" value="1"/>
</dbReference>
<dbReference type="PANTHER" id="PTHR33540">
    <property type="entry name" value="TRNA THREONYLCARBAMOYLADENOSINE BIOSYNTHESIS PROTEIN TSAE"/>
    <property type="match status" value="1"/>
</dbReference>
<evidence type="ECO:0000256" key="2">
    <source>
        <dbReference type="ARBA" id="ARBA00007599"/>
    </source>
</evidence>
<name>A0ABZ0PAP3_9BACT</name>
<evidence type="ECO:0000256" key="6">
    <source>
        <dbReference type="ARBA" id="ARBA00022723"/>
    </source>
</evidence>
<keyword evidence="4" id="KW-0963">Cytoplasm</keyword>
<keyword evidence="12" id="KW-1185">Reference proteome</keyword>
<comment type="subcellular location">
    <subcellularLocation>
        <location evidence="1">Cytoplasm</location>
    </subcellularLocation>
</comment>
<dbReference type="SUPFAM" id="SSF52540">
    <property type="entry name" value="P-loop containing nucleoside triphosphate hydrolases"/>
    <property type="match status" value="1"/>
</dbReference>
<reference evidence="11" key="1">
    <citation type="submission" date="2023-11" db="EMBL/GenBank/DDBJ databases">
        <title>Completed genome sequence of Mycoplasma equirhinis type strain M432/72.</title>
        <authorList>
            <person name="Spergser J."/>
        </authorList>
    </citation>
    <scope>NUCLEOTIDE SEQUENCE [LARGE SCALE GENOMIC DNA]</scope>
    <source>
        <strain evidence="11">M432/72</strain>
    </source>
</reference>
<dbReference type="RefSeq" id="WP_140031289.1">
    <property type="nucleotide sequence ID" value="NZ_AP027305.1"/>
</dbReference>
<proteinExistence type="inferred from homology"/>
<organism evidence="11 12">
    <name type="scientific">Metamycoplasma equirhinis</name>
    <dbReference type="NCBI Taxonomy" id="92402"/>
    <lineage>
        <taxon>Bacteria</taxon>
        <taxon>Bacillati</taxon>
        <taxon>Mycoplasmatota</taxon>
        <taxon>Mycoplasmoidales</taxon>
        <taxon>Metamycoplasmataceae</taxon>
        <taxon>Metamycoplasma</taxon>
    </lineage>
</organism>
<sequence length="132" mass="15196">MLTKKFCFVNGEKLDKLIDYILNIKNLEAILLTGELGAGKTTLTSQIAKKLGETKAIISPTFNTIIVYDKLVHIDAYKLKGDLFAYEDYFENKLVIIEWANNVKTNFRKFLEINVTLDLKGNHIFEIMKEVY</sequence>
<evidence type="ECO:0000313" key="12">
    <source>
        <dbReference type="Proteomes" id="UP001303601"/>
    </source>
</evidence>
<evidence type="ECO:0000256" key="10">
    <source>
        <dbReference type="ARBA" id="ARBA00032441"/>
    </source>
</evidence>
<keyword evidence="5" id="KW-0819">tRNA processing</keyword>
<dbReference type="PANTHER" id="PTHR33540:SF2">
    <property type="entry name" value="TRNA THREONYLCARBAMOYLADENOSINE BIOSYNTHESIS PROTEIN TSAE"/>
    <property type="match status" value="1"/>
</dbReference>
<evidence type="ECO:0000256" key="8">
    <source>
        <dbReference type="ARBA" id="ARBA00022840"/>
    </source>
</evidence>
<keyword evidence="9" id="KW-0460">Magnesium</keyword>